<protein>
    <submittedName>
        <fullName evidence="1">Uncharacterized protein</fullName>
    </submittedName>
</protein>
<organism evidence="1 2">
    <name type="scientific">Crenothrix polyspora</name>
    <dbReference type="NCBI Taxonomy" id="360316"/>
    <lineage>
        <taxon>Bacteria</taxon>
        <taxon>Pseudomonadati</taxon>
        <taxon>Pseudomonadota</taxon>
        <taxon>Gammaproteobacteria</taxon>
        <taxon>Methylococcales</taxon>
        <taxon>Crenotrichaceae</taxon>
        <taxon>Crenothrix</taxon>
    </lineage>
</organism>
<reference evidence="2" key="1">
    <citation type="submission" date="2017-02" db="EMBL/GenBank/DDBJ databases">
        <authorList>
            <person name="Daims H."/>
        </authorList>
    </citation>
    <scope>NUCLEOTIDE SEQUENCE [LARGE SCALE GENOMIC DNA]</scope>
</reference>
<proteinExistence type="predicted"/>
<gene>
    <name evidence="1" type="ORF">CRENPOLYSF2_4160003</name>
</gene>
<dbReference type="EMBL" id="FUKJ01000353">
    <property type="protein sequence ID" value="SJM94632.1"/>
    <property type="molecule type" value="Genomic_DNA"/>
</dbReference>
<evidence type="ECO:0000313" key="2">
    <source>
        <dbReference type="Proteomes" id="UP000195442"/>
    </source>
</evidence>
<name>A0A1R4HEH4_9GAMM</name>
<evidence type="ECO:0000313" key="1">
    <source>
        <dbReference type="EMBL" id="SJM94632.1"/>
    </source>
</evidence>
<dbReference type="AlphaFoldDB" id="A0A1R4HEH4"/>
<dbReference type="Proteomes" id="UP000195442">
    <property type="component" value="Unassembled WGS sequence"/>
</dbReference>
<keyword evidence="2" id="KW-1185">Reference proteome</keyword>
<accession>A0A1R4HEH4</accession>
<sequence>MVNTLGENRKFCILTDAVTANVGMDIRHTVKANKKHIKRFIKTS</sequence>